<sequence length="123" mass="14022">MRIRPAFGQRCLPDTPFAPRTSICTLQTIACRRALTAGCRMAATSHDRWPRTRRVMQHEDCNRRQPCHHRTWRRARQLAYANPPTISNGTQLSSASQPTAIQKRCGSLSTRKIRAGRPRITLT</sequence>
<gene>
    <name evidence="1" type="ordered locus">XCV0649</name>
</gene>
<name>Q3BXY3_XANE5</name>
<dbReference type="HOGENOM" id="CLU_2014331_0_0_6"/>
<proteinExistence type="predicted"/>
<dbReference type="EMBL" id="AM039952">
    <property type="protein sequence ID" value="CAJ22280.1"/>
    <property type="molecule type" value="Genomic_DNA"/>
</dbReference>
<organism evidence="2">
    <name type="scientific">Xanthomonas euvesicatoria pv. vesicatoria (strain 85-10)</name>
    <name type="common">Xanthomonas campestris pv. vesicatoria</name>
    <dbReference type="NCBI Taxonomy" id="316273"/>
    <lineage>
        <taxon>Bacteria</taxon>
        <taxon>Pseudomonadati</taxon>
        <taxon>Pseudomonadota</taxon>
        <taxon>Gammaproteobacteria</taxon>
        <taxon>Lysobacterales</taxon>
        <taxon>Lysobacteraceae</taxon>
        <taxon>Xanthomonas</taxon>
    </lineage>
</organism>
<dbReference type="Proteomes" id="UP000007069">
    <property type="component" value="Chromosome"/>
</dbReference>
<reference evidence="1 2" key="1">
    <citation type="journal article" date="2005" name="J. Bacteriol.">
        <title>Insights into genome plasticity and pathogenicity of the plant pathogenic Bacterium Xanthomonas campestris pv. vesicatoria revealed by the complete genome sequence.</title>
        <authorList>
            <person name="Thieme F."/>
            <person name="Koebnik R."/>
            <person name="Bekel T."/>
            <person name="Berger C."/>
            <person name="Boch J."/>
            <person name="Buettner D."/>
            <person name="Caldana C."/>
            <person name="Gaigalat L."/>
            <person name="Goesmann A."/>
            <person name="Kay S."/>
            <person name="Kirchner O."/>
            <person name="Lanz C."/>
            <person name="Linke B."/>
            <person name="McHardy A.C."/>
            <person name="Meyer F."/>
            <person name="Mittenhuber G."/>
            <person name="Nies D.H."/>
            <person name="Niesbach-Kloesgen U."/>
            <person name="Patschkowski T."/>
            <person name="Rueckert C."/>
            <person name="Rupp O."/>
            <person name="Schneicker S."/>
            <person name="Schuster S.C."/>
            <person name="Vorhoelter F.J."/>
            <person name="Weber E."/>
            <person name="Puehler A."/>
            <person name="Bonas U."/>
            <person name="Bartels D."/>
            <person name="Kaiser O."/>
        </authorList>
    </citation>
    <scope>NUCLEOTIDE SEQUENCE [LARGE SCALE GENOMIC DNA]</scope>
    <source>
        <strain evidence="1 2">85-10</strain>
    </source>
</reference>
<dbReference type="KEGG" id="xcv:XCV0649"/>
<evidence type="ECO:0000313" key="1">
    <source>
        <dbReference type="EMBL" id="CAJ22280.1"/>
    </source>
</evidence>
<accession>Q3BXY3</accession>
<dbReference type="AlphaFoldDB" id="Q3BXY3"/>
<evidence type="ECO:0000313" key="2">
    <source>
        <dbReference type="Proteomes" id="UP000007069"/>
    </source>
</evidence>
<protein>
    <submittedName>
        <fullName evidence="1">Uncharacterized protein</fullName>
    </submittedName>
</protein>